<reference evidence="2" key="4">
    <citation type="submission" date="2025-05" db="UniProtKB">
        <authorList>
            <consortium name="EnsemblFungi"/>
        </authorList>
    </citation>
    <scope>IDENTIFICATION</scope>
    <source>
        <strain evidence="2">isolate 1-1 / race 1 (BBBD)</strain>
    </source>
</reference>
<dbReference type="Proteomes" id="UP000005240">
    <property type="component" value="Unassembled WGS sequence"/>
</dbReference>
<dbReference type="EMBL" id="ADAS02002202">
    <property type="protein sequence ID" value="OAV85918.1"/>
    <property type="molecule type" value="Genomic_DNA"/>
</dbReference>
<protein>
    <submittedName>
        <fullName evidence="1 2">Uncharacterized protein</fullName>
    </submittedName>
</protein>
<accession>A0A0C4FCE0</accession>
<dbReference type="EnsemblFungi" id="PTTG_10892-t43_1">
    <property type="protein sequence ID" value="PTTG_10892-t43_1-p1"/>
    <property type="gene ID" value="PTTG_10892"/>
</dbReference>
<evidence type="ECO:0000313" key="2">
    <source>
        <dbReference type="EnsemblFungi" id="PTTG_10892-t43_1-p1"/>
    </source>
</evidence>
<organism evidence="1">
    <name type="scientific">Puccinia triticina (isolate 1-1 / race 1 (BBBD))</name>
    <name type="common">Brown leaf rust fungus</name>
    <dbReference type="NCBI Taxonomy" id="630390"/>
    <lineage>
        <taxon>Eukaryota</taxon>
        <taxon>Fungi</taxon>
        <taxon>Dikarya</taxon>
        <taxon>Basidiomycota</taxon>
        <taxon>Pucciniomycotina</taxon>
        <taxon>Pucciniomycetes</taxon>
        <taxon>Pucciniales</taxon>
        <taxon>Pucciniaceae</taxon>
        <taxon>Puccinia</taxon>
    </lineage>
</organism>
<evidence type="ECO:0000313" key="1">
    <source>
        <dbReference type="EMBL" id="OAV85918.1"/>
    </source>
</evidence>
<dbReference type="VEuPathDB" id="FungiDB:PTTG_10892"/>
<reference evidence="1" key="1">
    <citation type="submission" date="2009-11" db="EMBL/GenBank/DDBJ databases">
        <authorList>
            <consortium name="The Broad Institute Genome Sequencing Platform"/>
            <person name="Ward D."/>
            <person name="Feldgarden M."/>
            <person name="Earl A."/>
            <person name="Young S.K."/>
            <person name="Zeng Q."/>
            <person name="Koehrsen M."/>
            <person name="Alvarado L."/>
            <person name="Berlin A."/>
            <person name="Bochicchio J."/>
            <person name="Borenstein D."/>
            <person name="Chapman S.B."/>
            <person name="Chen Z."/>
            <person name="Engels R."/>
            <person name="Freedman E."/>
            <person name="Gellesch M."/>
            <person name="Goldberg J."/>
            <person name="Griggs A."/>
            <person name="Gujja S."/>
            <person name="Heilman E."/>
            <person name="Heiman D."/>
            <person name="Hepburn T."/>
            <person name="Howarth C."/>
            <person name="Jen D."/>
            <person name="Larson L."/>
            <person name="Lewis B."/>
            <person name="Mehta T."/>
            <person name="Park D."/>
            <person name="Pearson M."/>
            <person name="Roberts A."/>
            <person name="Saif S."/>
            <person name="Shea T."/>
            <person name="Shenoy N."/>
            <person name="Sisk P."/>
            <person name="Stolte C."/>
            <person name="Sykes S."/>
            <person name="Thomson T."/>
            <person name="Walk T."/>
            <person name="White J."/>
            <person name="Yandava C."/>
            <person name="Izard J."/>
            <person name="Baranova O.V."/>
            <person name="Blanton J.M."/>
            <person name="Tanner A.C."/>
            <person name="Dewhirst F.E."/>
            <person name="Haas B."/>
            <person name="Nusbaum C."/>
            <person name="Birren B."/>
        </authorList>
    </citation>
    <scope>NUCLEOTIDE SEQUENCE [LARGE SCALE GENOMIC DNA]</scope>
    <source>
        <strain evidence="1">1-1 BBBD Race 1</strain>
    </source>
</reference>
<sequence length="156" mass="17140">MANVTADPPQGKMVKINPQYKALKFSGSNVEQFLDDYELAAELDGASDYAKARQVGSFVELGETRTILSTLDGYKPPDWTKLKAAMISHWGKLDTALYTQRDLEALVLTWQAKGGVSSVADYQEFRKTWGPLQSYLVAKKHIDSYSGADSGAVDQG</sequence>
<reference evidence="1" key="2">
    <citation type="submission" date="2016-05" db="EMBL/GenBank/DDBJ databases">
        <title>Comparative analysis highlights variable genome content of wheat rusts and divergence of the mating loci.</title>
        <authorList>
            <person name="Cuomo C.A."/>
            <person name="Bakkeren G."/>
            <person name="Szabo L."/>
            <person name="Khalil H."/>
            <person name="Joly D."/>
            <person name="Goldberg J."/>
            <person name="Young S."/>
            <person name="Zeng Q."/>
            <person name="Fellers J."/>
        </authorList>
    </citation>
    <scope>NUCLEOTIDE SEQUENCE [LARGE SCALE GENOMIC DNA]</scope>
    <source>
        <strain evidence="1">1-1 BBBD Race 1</strain>
    </source>
</reference>
<proteinExistence type="predicted"/>
<keyword evidence="3" id="KW-1185">Reference proteome</keyword>
<dbReference type="STRING" id="630390.A0A0C4FCE0"/>
<name>A0A0C4FCE0_PUCT1</name>
<gene>
    <name evidence="1" type="ORF">PTTG_10892</name>
</gene>
<dbReference type="AlphaFoldDB" id="A0A0C4FCE0"/>
<reference evidence="2 3" key="3">
    <citation type="journal article" date="2017" name="G3 (Bethesda)">
        <title>Comparative analysis highlights variable genome content of wheat rusts and divergence of the mating loci.</title>
        <authorList>
            <person name="Cuomo C.A."/>
            <person name="Bakkeren G."/>
            <person name="Khalil H.B."/>
            <person name="Panwar V."/>
            <person name="Joly D."/>
            <person name="Linning R."/>
            <person name="Sakthikumar S."/>
            <person name="Song X."/>
            <person name="Adiconis X."/>
            <person name="Fan L."/>
            <person name="Goldberg J.M."/>
            <person name="Levin J.Z."/>
            <person name="Young S."/>
            <person name="Zeng Q."/>
            <person name="Anikster Y."/>
            <person name="Bruce M."/>
            <person name="Wang M."/>
            <person name="Yin C."/>
            <person name="McCallum B."/>
            <person name="Szabo L.J."/>
            <person name="Hulbert S."/>
            <person name="Chen X."/>
            <person name="Fellers J.P."/>
        </authorList>
    </citation>
    <scope>NUCLEOTIDE SEQUENCE</scope>
    <source>
        <strain evidence="3">Isolate 1-1 / race 1 (BBBD)</strain>
        <strain evidence="2">isolate 1-1 / race 1 (BBBD)</strain>
    </source>
</reference>
<dbReference type="OrthoDB" id="5535068at2759"/>
<evidence type="ECO:0000313" key="3">
    <source>
        <dbReference type="Proteomes" id="UP000005240"/>
    </source>
</evidence>